<accession>A0ABN2NWY1</accession>
<proteinExistence type="predicted"/>
<evidence type="ECO:0000313" key="2">
    <source>
        <dbReference type="Proteomes" id="UP001500784"/>
    </source>
</evidence>
<keyword evidence="2" id="KW-1185">Reference proteome</keyword>
<organism evidence="1 2">
    <name type="scientific">Arthrobacter gandavensis</name>
    <dbReference type="NCBI Taxonomy" id="169960"/>
    <lineage>
        <taxon>Bacteria</taxon>
        <taxon>Bacillati</taxon>
        <taxon>Actinomycetota</taxon>
        <taxon>Actinomycetes</taxon>
        <taxon>Micrococcales</taxon>
        <taxon>Micrococcaceae</taxon>
        <taxon>Arthrobacter</taxon>
    </lineage>
</organism>
<dbReference type="EMBL" id="BAAALV010000001">
    <property type="protein sequence ID" value="GAA1902347.1"/>
    <property type="molecule type" value="Genomic_DNA"/>
</dbReference>
<dbReference type="Proteomes" id="UP001500784">
    <property type="component" value="Unassembled WGS sequence"/>
</dbReference>
<protein>
    <submittedName>
        <fullName evidence="1">Uncharacterized protein</fullName>
    </submittedName>
</protein>
<name>A0ABN2NWY1_9MICC</name>
<comment type="caution">
    <text evidence="1">The sequence shown here is derived from an EMBL/GenBank/DDBJ whole genome shotgun (WGS) entry which is preliminary data.</text>
</comment>
<evidence type="ECO:0000313" key="1">
    <source>
        <dbReference type="EMBL" id="GAA1902347.1"/>
    </source>
</evidence>
<gene>
    <name evidence="1" type="ORF">GCM10009688_02590</name>
</gene>
<reference evidence="1 2" key="1">
    <citation type="journal article" date="2019" name="Int. J. Syst. Evol. Microbiol.">
        <title>The Global Catalogue of Microorganisms (GCM) 10K type strain sequencing project: providing services to taxonomists for standard genome sequencing and annotation.</title>
        <authorList>
            <consortium name="The Broad Institute Genomics Platform"/>
            <consortium name="The Broad Institute Genome Sequencing Center for Infectious Disease"/>
            <person name="Wu L."/>
            <person name="Ma J."/>
        </authorList>
    </citation>
    <scope>NUCLEOTIDE SEQUENCE [LARGE SCALE GENOMIC DNA]</scope>
    <source>
        <strain evidence="1 2">JCM 13316</strain>
    </source>
</reference>
<sequence>MPGSQELTAGLDHLRRIGLELRASAGEEIEISLLGGVVPMPRRAAEPAAGRVREQLTAAVRAGKEAAFSGGHTPILGCTELGFGLWPGRRHPGVLLGSIP</sequence>